<keyword evidence="1" id="KW-0472">Membrane</keyword>
<protein>
    <recommendedName>
        <fullName evidence="4">Glycerophosphoryl diester phosphodiesterase membrane domain-containing protein</fullName>
    </recommendedName>
</protein>
<keyword evidence="1" id="KW-0812">Transmembrane</keyword>
<keyword evidence="1" id="KW-1133">Transmembrane helix</keyword>
<feature type="transmembrane region" description="Helical" evidence="1">
    <location>
        <begin position="138"/>
        <end position="171"/>
    </location>
</feature>
<feature type="transmembrane region" description="Helical" evidence="1">
    <location>
        <begin position="88"/>
        <end position="117"/>
    </location>
</feature>
<dbReference type="RefSeq" id="WP_119547924.1">
    <property type="nucleotide sequence ID" value="NZ_QXIR01000020.1"/>
</dbReference>
<gene>
    <name evidence="2" type="ORF">D3H55_14650</name>
</gene>
<sequence length="317" mass="34451">MNSELNRPKGFGEILDQTFRLSKNRFLDFFLIFLILLGPIYLLQALFELMAGTSFFRVAGTGNNWFEQFLSSIEGGTMEAEPVTGAGIFAGLASGLLGIISSIFGVIASAAVIIGVNHVRKNEEFTAGSAIKQAFKRFWALLGSSILYFLIIFGMIFVPIMIIGIGGIFAFGFGEAFSVDSFAGSLVTILFIFVLLLAAAVGIGYLVTRWSFYIGVVTIDKIAPGIGTSWNLSKGRGWLAFGVFLVLMLITGVVTAALEFTFGLALGNSVLYSIILNFVTMITSLITSVGLAVMFFDLKSRNQAEDLQEMIEDYKQE</sequence>
<feature type="transmembrane region" description="Helical" evidence="1">
    <location>
        <begin position="26"/>
        <end position="47"/>
    </location>
</feature>
<reference evidence="2 3" key="1">
    <citation type="submission" date="2018-09" db="EMBL/GenBank/DDBJ databases">
        <title>Bacillus saliacetes sp. nov., isolated from Thai shrimp paste (Ka-pi).</title>
        <authorList>
            <person name="Daroonpunt R."/>
            <person name="Tanasupawat S."/>
            <person name="Yiamsombut S."/>
        </authorList>
    </citation>
    <scope>NUCLEOTIDE SEQUENCE [LARGE SCALE GENOMIC DNA]</scope>
    <source>
        <strain evidence="2 3">SKP7-4</strain>
    </source>
</reference>
<evidence type="ECO:0000313" key="2">
    <source>
        <dbReference type="EMBL" id="RIW31859.1"/>
    </source>
</evidence>
<feature type="transmembrane region" description="Helical" evidence="1">
    <location>
        <begin position="183"/>
        <end position="207"/>
    </location>
</feature>
<dbReference type="OrthoDB" id="2375893at2"/>
<dbReference type="AlphaFoldDB" id="A0A3A1QV54"/>
<keyword evidence="3" id="KW-1185">Reference proteome</keyword>
<comment type="caution">
    <text evidence="2">The sequence shown here is derived from an EMBL/GenBank/DDBJ whole genome shotgun (WGS) entry which is preliminary data.</text>
</comment>
<evidence type="ECO:0008006" key="4">
    <source>
        <dbReference type="Google" id="ProtNLM"/>
    </source>
</evidence>
<accession>A0A3A1QV54</accession>
<dbReference type="PANTHER" id="PTHR33133">
    <property type="entry name" value="OS08G0107100 PROTEIN-RELATED"/>
    <property type="match status" value="1"/>
</dbReference>
<evidence type="ECO:0000313" key="3">
    <source>
        <dbReference type="Proteomes" id="UP000265801"/>
    </source>
</evidence>
<name>A0A3A1QV54_9BACI</name>
<dbReference type="EMBL" id="QXIR01000020">
    <property type="protein sequence ID" value="RIW31859.1"/>
    <property type="molecule type" value="Genomic_DNA"/>
</dbReference>
<feature type="transmembrane region" description="Helical" evidence="1">
    <location>
        <begin position="270"/>
        <end position="296"/>
    </location>
</feature>
<dbReference type="PANTHER" id="PTHR33133:SF1">
    <property type="entry name" value="EXPRESSED PROTEIN-RELATED"/>
    <property type="match status" value="1"/>
</dbReference>
<proteinExistence type="predicted"/>
<organism evidence="2 3">
    <name type="scientific">Bacillus salacetis</name>
    <dbReference type="NCBI Taxonomy" id="2315464"/>
    <lineage>
        <taxon>Bacteria</taxon>
        <taxon>Bacillati</taxon>
        <taxon>Bacillota</taxon>
        <taxon>Bacilli</taxon>
        <taxon>Bacillales</taxon>
        <taxon>Bacillaceae</taxon>
        <taxon>Bacillus</taxon>
    </lineage>
</organism>
<dbReference type="Proteomes" id="UP000265801">
    <property type="component" value="Unassembled WGS sequence"/>
</dbReference>
<evidence type="ECO:0000256" key="1">
    <source>
        <dbReference type="SAM" id="Phobius"/>
    </source>
</evidence>
<feature type="transmembrane region" description="Helical" evidence="1">
    <location>
        <begin position="238"/>
        <end position="258"/>
    </location>
</feature>